<dbReference type="Proteomes" id="UP000245468">
    <property type="component" value="Chromosome"/>
</dbReference>
<dbReference type="InterPro" id="IPR008000">
    <property type="entry name" value="Rham/fucose_mutarotase"/>
</dbReference>
<dbReference type="GO" id="GO:0019301">
    <property type="term" value="P:rhamnose catabolic process"/>
    <property type="evidence" value="ECO:0007669"/>
    <property type="project" value="UniProtKB-UniRule"/>
</dbReference>
<name>A0A2S2DUM8_9BACT</name>
<dbReference type="HAMAP" id="MF_01663">
    <property type="entry name" value="L_rham_rotase"/>
    <property type="match status" value="1"/>
</dbReference>
<dbReference type="KEGG" id="psez:HME7025_01213"/>
<dbReference type="OrthoDB" id="9799608at2"/>
<evidence type="ECO:0000313" key="3">
    <source>
        <dbReference type="Proteomes" id="UP000245468"/>
    </source>
</evidence>
<dbReference type="EC" id="5.1.3.32" evidence="1"/>
<dbReference type="RefSeq" id="WP_109322781.1">
    <property type="nucleotide sequence ID" value="NZ_CP029346.1"/>
</dbReference>
<dbReference type="GO" id="GO:0062192">
    <property type="term" value="F:L-rhamnose mutarotase activity"/>
    <property type="evidence" value="ECO:0007669"/>
    <property type="project" value="UniProtKB-UniRule"/>
</dbReference>
<dbReference type="InterPro" id="IPR011008">
    <property type="entry name" value="Dimeric_a/b-barrel"/>
</dbReference>
<dbReference type="Gene3D" id="3.30.70.100">
    <property type="match status" value="1"/>
</dbReference>
<evidence type="ECO:0000313" key="2">
    <source>
        <dbReference type="EMBL" id="AWL09075.1"/>
    </source>
</evidence>
<dbReference type="PANTHER" id="PTHR34389">
    <property type="entry name" value="L-RHAMNOSE MUTAROTASE"/>
    <property type="match status" value="1"/>
</dbReference>
<organism evidence="2 3">
    <name type="scientific">Aquirufa nivalisilvae</name>
    <dbReference type="NCBI Taxonomy" id="2516557"/>
    <lineage>
        <taxon>Bacteria</taxon>
        <taxon>Pseudomonadati</taxon>
        <taxon>Bacteroidota</taxon>
        <taxon>Cytophagia</taxon>
        <taxon>Cytophagales</taxon>
        <taxon>Flectobacillaceae</taxon>
        <taxon>Aquirufa</taxon>
    </lineage>
</organism>
<reference evidence="3" key="1">
    <citation type="submission" date="2018-05" db="EMBL/GenBank/DDBJ databases">
        <title>Pseudarcicella sp. HME7025 Genome sequencing and assembly.</title>
        <authorList>
            <person name="Kim H."/>
            <person name="Kang H."/>
            <person name="Joh K."/>
        </authorList>
    </citation>
    <scope>NUCLEOTIDE SEQUENCE [LARGE SCALE GENOMIC DNA]</scope>
    <source>
        <strain evidence="3">HME7025</strain>
    </source>
</reference>
<keyword evidence="2" id="KW-0413">Isomerase</keyword>
<dbReference type="EMBL" id="CP029346">
    <property type="protein sequence ID" value="AWL09075.1"/>
    <property type="molecule type" value="Genomic_DNA"/>
</dbReference>
<keyword evidence="3" id="KW-1185">Reference proteome</keyword>
<proteinExistence type="inferred from homology"/>
<dbReference type="NCBIfam" id="TIGR02625">
    <property type="entry name" value="YiiL_rotase"/>
    <property type="match status" value="1"/>
</dbReference>
<dbReference type="GO" id="GO:0005737">
    <property type="term" value="C:cytoplasm"/>
    <property type="evidence" value="ECO:0007669"/>
    <property type="project" value="InterPro"/>
</dbReference>
<accession>A0A2S2DUM8</accession>
<dbReference type="Pfam" id="PF05336">
    <property type="entry name" value="rhaM"/>
    <property type="match status" value="1"/>
</dbReference>
<dbReference type="InterPro" id="IPR013448">
    <property type="entry name" value="L-rhamnose_mutarotase"/>
</dbReference>
<gene>
    <name evidence="2" type="ORF">HME7025_01213</name>
</gene>
<dbReference type="AlphaFoldDB" id="A0A2S2DUM8"/>
<protein>
    <recommendedName>
        <fullName evidence="1">L-rhamnose mutarotase</fullName>
        <ecNumber evidence="1">5.1.3.32</ecNumber>
    </recommendedName>
</protein>
<dbReference type="PANTHER" id="PTHR34389:SF2">
    <property type="entry name" value="L-RHAMNOSE MUTAROTASE"/>
    <property type="match status" value="1"/>
</dbReference>
<dbReference type="SUPFAM" id="SSF54909">
    <property type="entry name" value="Dimeric alpha+beta barrel"/>
    <property type="match status" value="1"/>
</dbReference>
<evidence type="ECO:0000256" key="1">
    <source>
        <dbReference type="NCBIfam" id="TIGR02625"/>
    </source>
</evidence>
<sequence>MQRKALKMFLHPGKEAEYKRRHDEIWPELAELLKSVGVQNYSIFLDPETLVLFAYLEAEDLSQLDNLPQLPIMQKWWAYMADIMESNPDNSPKSVEIPSVFYLA</sequence>